<name>G9MB70_THET8</name>
<evidence type="ECO:0000256" key="3">
    <source>
        <dbReference type="SAM" id="SignalP"/>
    </source>
</evidence>
<feature type="signal peptide" evidence="3">
    <location>
        <begin position="1"/>
        <end position="27"/>
    </location>
</feature>
<geneLocation type="plasmid" evidence="4">
    <name>pVV8</name>
</geneLocation>
<reference evidence="4" key="1">
    <citation type="journal article" date="2012" name="Extremophiles">
        <title>The third plasmid pVV8 from Thermus thermophilus HB8: isolation, characterization, and sequence determination.</title>
        <authorList>
            <person name="Ohtani N."/>
            <person name="Tomita M."/>
            <person name="Itaya M."/>
        </authorList>
    </citation>
    <scope>NUCLEOTIDE SEQUENCE</scope>
    <source>
        <strain evidence="4">HB8</strain>
    </source>
</reference>
<dbReference type="PANTHER" id="PTHR35841">
    <property type="entry name" value="PHOSPHONATES-BINDING PERIPLASMIC PROTEIN"/>
    <property type="match status" value="1"/>
</dbReference>
<sequence length="301" mass="33459">MRRCAMVRAKVFGVGLAVLLLTATALAQKPGWPKELVIAEVPVESAADYASRYAPFLDYLKGRLGIPVRLFLGTDYTAVMLAQAQGQVHVAFYGPASYVDAIEKAKAPIEAFVKEDSIRSGLFYYSLMISKKGSGIRTLQDARGKDFAFVDPESTSGYKVPMAYFCLEAKIRPREYFSRVFFAGTHENVILGVARGTIPVGVTWDTGISIAQAKGQIRGLEEFEVLWKSDPIPSSPWAYRKDLPQDLKDALRKAFLEFKDTPQGAEWLKARGLKGFAPASDRDYDPFRKINDALKRPECQL</sequence>
<keyword evidence="4" id="KW-0614">Plasmid</keyword>
<feature type="chain" id="PRO_5003523447" evidence="3">
    <location>
        <begin position="28"/>
        <end position="301"/>
    </location>
</feature>
<keyword evidence="2 3" id="KW-0732">Signal</keyword>
<accession>G9MB70</accession>
<gene>
    <name evidence="4" type="primary">TTHV017</name>
</gene>
<dbReference type="CDD" id="cd01071">
    <property type="entry name" value="PBP2_PhnD_like"/>
    <property type="match status" value="1"/>
</dbReference>
<evidence type="ECO:0000256" key="1">
    <source>
        <dbReference type="ARBA" id="ARBA00007162"/>
    </source>
</evidence>
<evidence type="ECO:0000313" key="4">
    <source>
        <dbReference type="EMBL" id="BAL42532.1"/>
    </source>
</evidence>
<dbReference type="GO" id="GO:0055085">
    <property type="term" value="P:transmembrane transport"/>
    <property type="evidence" value="ECO:0007669"/>
    <property type="project" value="InterPro"/>
</dbReference>
<dbReference type="NCBIfam" id="TIGR01098">
    <property type="entry name" value="3A0109s03R"/>
    <property type="match status" value="1"/>
</dbReference>
<dbReference type="SUPFAM" id="SSF53850">
    <property type="entry name" value="Periplasmic binding protein-like II"/>
    <property type="match status" value="1"/>
</dbReference>
<proteinExistence type="inferred from homology"/>
<dbReference type="RefSeq" id="WP_014677592.1">
    <property type="nucleotide sequence ID" value="NC_017767.1"/>
</dbReference>
<dbReference type="InterPro" id="IPR005770">
    <property type="entry name" value="PhnD"/>
</dbReference>
<dbReference type="Gene3D" id="3.40.190.10">
    <property type="entry name" value="Periplasmic binding protein-like II"/>
    <property type="match status" value="2"/>
</dbReference>
<dbReference type="Pfam" id="PF12974">
    <property type="entry name" value="Phosphonate-bd"/>
    <property type="match status" value="1"/>
</dbReference>
<dbReference type="GO" id="GO:0043190">
    <property type="term" value="C:ATP-binding cassette (ABC) transporter complex"/>
    <property type="evidence" value="ECO:0007669"/>
    <property type="project" value="InterPro"/>
</dbReference>
<organism evidence="4">
    <name type="scientific">Thermus thermophilus (strain ATCC 27634 / DSM 579 / HB8)</name>
    <dbReference type="NCBI Taxonomy" id="300852"/>
    <lineage>
        <taxon>Bacteria</taxon>
        <taxon>Thermotogati</taxon>
        <taxon>Deinococcota</taxon>
        <taxon>Deinococci</taxon>
        <taxon>Thermales</taxon>
        <taxon>Thermaceae</taxon>
        <taxon>Thermus</taxon>
    </lineage>
</organism>
<dbReference type="AlphaFoldDB" id="G9MB70"/>
<comment type="similarity">
    <text evidence="1">Belongs to the phosphate/phosphite/phosphonate binding protein family.</text>
</comment>
<evidence type="ECO:0000256" key="2">
    <source>
        <dbReference type="ARBA" id="ARBA00022729"/>
    </source>
</evidence>
<protein>
    <submittedName>
        <fullName evidence="4">Phosphonate ABC transporter, periplasmic phosphonate-binding protein, PhnD</fullName>
    </submittedName>
</protein>
<dbReference type="NCBIfam" id="TIGR03431">
    <property type="entry name" value="PhnD"/>
    <property type="match status" value="1"/>
</dbReference>
<dbReference type="GO" id="GO:0015716">
    <property type="term" value="P:organic phosphonate transport"/>
    <property type="evidence" value="ECO:0007669"/>
    <property type="project" value="InterPro"/>
</dbReference>
<dbReference type="InterPro" id="IPR017797">
    <property type="entry name" value="Phosphnate-bd"/>
</dbReference>
<dbReference type="PANTHER" id="PTHR35841:SF1">
    <property type="entry name" value="PHOSPHONATES-BINDING PERIPLASMIC PROTEIN"/>
    <property type="match status" value="1"/>
</dbReference>
<dbReference type="EMBL" id="AB677526">
    <property type="protein sequence ID" value="BAL42532.1"/>
    <property type="molecule type" value="Genomic_DNA"/>
</dbReference>